<evidence type="ECO:0000313" key="1">
    <source>
        <dbReference type="EMBL" id="EIA07332.1"/>
    </source>
</evidence>
<keyword evidence="2" id="KW-1185">Reference proteome</keyword>
<gene>
    <name evidence="1" type="ORF">HJ01_03337</name>
</gene>
<dbReference type="AlphaFoldDB" id="H7FW11"/>
<name>H7FW11_FLAFP</name>
<dbReference type="RefSeq" id="WP_007139515.1">
    <property type="nucleotide sequence ID" value="NZ_AHKF01000030.1"/>
</dbReference>
<dbReference type="EMBL" id="AHKF01000030">
    <property type="protein sequence ID" value="EIA07332.1"/>
    <property type="molecule type" value="Genomic_DNA"/>
</dbReference>
<dbReference type="STRING" id="1086011.HJ01_03337"/>
<organism evidence="1 2">
    <name type="scientific">Flavobacterium frigoris (strain PS1)</name>
    <dbReference type="NCBI Taxonomy" id="1086011"/>
    <lineage>
        <taxon>Bacteria</taxon>
        <taxon>Pseudomonadati</taxon>
        <taxon>Bacteroidota</taxon>
        <taxon>Flavobacteriia</taxon>
        <taxon>Flavobacteriales</taxon>
        <taxon>Flavobacteriaceae</taxon>
        <taxon>Flavobacterium</taxon>
    </lineage>
</organism>
<comment type="caution">
    <text evidence="1">The sequence shown here is derived from an EMBL/GenBank/DDBJ whole genome shotgun (WGS) entry which is preliminary data.</text>
</comment>
<dbReference type="Proteomes" id="UP000005566">
    <property type="component" value="Unassembled WGS sequence"/>
</dbReference>
<accession>H7FW11</accession>
<proteinExistence type="predicted"/>
<dbReference type="OrthoDB" id="9893700at2"/>
<evidence type="ECO:0000313" key="2">
    <source>
        <dbReference type="Proteomes" id="UP000005566"/>
    </source>
</evidence>
<protein>
    <submittedName>
        <fullName evidence="1">Uncharacterized protein</fullName>
    </submittedName>
</protein>
<dbReference type="PATRIC" id="fig|1086011.3.peg.3268"/>
<reference evidence="1 2" key="1">
    <citation type="journal article" date="2014" name="Acta Crystallogr. D">
        <title>Structure-based characterization and antifreeze properties of a hyperactive ice-binding protein from the Antarctic bacterium Flavobacterium frigoris PS1.</title>
        <authorList>
            <person name="Do H."/>
            <person name="Kim S.J."/>
            <person name="Kim H.J."/>
            <person name="Lee J.H."/>
        </authorList>
    </citation>
    <scope>NUCLEOTIDE SEQUENCE [LARGE SCALE GENOMIC DNA]</scope>
    <source>
        <strain evidence="1 2">PS1</strain>
    </source>
</reference>
<sequence length="91" mass="10590">MKTTIWLYGQLFSLDWPGQFSTKRRVASLTNKYIFELNKLDIKAEVSFLIDAENGAKADEKDLEFVVTAENKTDENKIWDVIVKVKNKLDY</sequence>